<feature type="region of interest" description="Disordered" evidence="2">
    <location>
        <begin position="168"/>
        <end position="190"/>
    </location>
</feature>
<dbReference type="Pfam" id="PF02301">
    <property type="entry name" value="HORMA"/>
    <property type="match status" value="1"/>
</dbReference>
<comment type="caution">
    <text evidence="4">The sequence shown here is derived from an EMBL/GenBank/DDBJ whole genome shotgun (WGS) entry which is preliminary data.</text>
</comment>
<dbReference type="SUPFAM" id="SSF56019">
    <property type="entry name" value="The spindle assembly checkpoint protein mad2"/>
    <property type="match status" value="1"/>
</dbReference>
<dbReference type="PANTHER" id="PTHR11842">
    <property type="entry name" value="MITOTIC SPINDLE ASSEMBLY CHECKPOINT PROTEIN MAD2"/>
    <property type="match status" value="1"/>
</dbReference>
<evidence type="ECO:0000256" key="2">
    <source>
        <dbReference type="SAM" id="MobiDB-lite"/>
    </source>
</evidence>
<name>A0AA38PT32_9AGAR</name>
<dbReference type="InterPro" id="IPR003511">
    <property type="entry name" value="HORMA_dom"/>
</dbReference>
<dbReference type="InterPro" id="IPR045091">
    <property type="entry name" value="Mad2-like"/>
</dbReference>
<comment type="similarity">
    <text evidence="1">Belongs to the MAD2 family.</text>
</comment>
<feature type="domain" description="HORMA" evidence="3">
    <location>
        <begin position="14"/>
        <end position="215"/>
    </location>
</feature>
<dbReference type="PROSITE" id="PS50815">
    <property type="entry name" value="HORMA"/>
    <property type="match status" value="1"/>
</dbReference>
<accession>A0AA38PT32</accession>
<dbReference type="GO" id="GO:0016035">
    <property type="term" value="C:zeta DNA polymerase complex"/>
    <property type="evidence" value="ECO:0007669"/>
    <property type="project" value="TreeGrafter"/>
</dbReference>
<organism evidence="4 5">
    <name type="scientific">Lentinula detonsa</name>
    <dbReference type="NCBI Taxonomy" id="2804962"/>
    <lineage>
        <taxon>Eukaryota</taxon>
        <taxon>Fungi</taxon>
        <taxon>Dikarya</taxon>
        <taxon>Basidiomycota</taxon>
        <taxon>Agaricomycotina</taxon>
        <taxon>Agaricomycetes</taxon>
        <taxon>Agaricomycetidae</taxon>
        <taxon>Agaricales</taxon>
        <taxon>Marasmiineae</taxon>
        <taxon>Omphalotaceae</taxon>
        <taxon>Lentinula</taxon>
    </lineage>
</organism>
<evidence type="ECO:0000313" key="4">
    <source>
        <dbReference type="EMBL" id="KAJ3981193.1"/>
    </source>
</evidence>
<dbReference type="PANTHER" id="PTHR11842:SF10">
    <property type="entry name" value="MITOTIC SPINDLE ASSEMBLY CHECKPOINT PROTEIN MAD2B"/>
    <property type="match status" value="1"/>
</dbReference>
<evidence type="ECO:0000313" key="5">
    <source>
        <dbReference type="Proteomes" id="UP001163850"/>
    </source>
</evidence>
<dbReference type="Gene3D" id="3.30.900.10">
    <property type="entry name" value="HORMA domain"/>
    <property type="match status" value="1"/>
</dbReference>
<evidence type="ECO:0000259" key="3">
    <source>
        <dbReference type="PROSITE" id="PS50815"/>
    </source>
</evidence>
<dbReference type="Proteomes" id="UP001163850">
    <property type="component" value="Unassembled WGS sequence"/>
</dbReference>
<gene>
    <name evidence="4" type="ORF">F5890DRAFT_1537006</name>
</gene>
<evidence type="ECO:0000256" key="1">
    <source>
        <dbReference type="ARBA" id="ARBA00010348"/>
    </source>
</evidence>
<proteinExistence type="inferred from homology"/>
<sequence length="261" mass="28892">MTTPPASSASLTFNQTVRGISEFIEVAIHTILYIRQVYPAELFIRRKKYDTPVFQSRHPALNAYITGAVKAFGTELVNGNLESVVVVIKNKEEEVLERFVFSVENMIQVEIFDKDISVEGAMSSLALGQYFRSFLVKLNMIEAQLGQMYLGDDVSFAILMELKDDMKPATASGSKEPPPWIPADQQHTTSGASDDAELHIVRAVSTGIINVSQISPSKRYTLSPFAYPFRQLSLVVQESDVKLSLISNSSQGIDKGKARIP</sequence>
<protein>
    <submittedName>
        <fullName evidence="4">Spindle checkpoint protein</fullName>
    </submittedName>
</protein>
<dbReference type="InterPro" id="IPR036570">
    <property type="entry name" value="HORMA_dom_sf"/>
</dbReference>
<dbReference type="AlphaFoldDB" id="A0AA38PT32"/>
<reference evidence="4" key="1">
    <citation type="submission" date="2022-08" db="EMBL/GenBank/DDBJ databases">
        <authorList>
            <consortium name="DOE Joint Genome Institute"/>
            <person name="Min B."/>
            <person name="Riley R."/>
            <person name="Sierra-Patev S."/>
            <person name="Naranjo-Ortiz M."/>
            <person name="Looney B."/>
            <person name="Konkel Z."/>
            <person name="Slot J.C."/>
            <person name="Sakamoto Y."/>
            <person name="Steenwyk J.L."/>
            <person name="Rokas A."/>
            <person name="Carro J."/>
            <person name="Camarero S."/>
            <person name="Ferreira P."/>
            <person name="Molpeceres G."/>
            <person name="Ruiz-Duenas F.J."/>
            <person name="Serrano A."/>
            <person name="Henrissat B."/>
            <person name="Drula E."/>
            <person name="Hughes K.W."/>
            <person name="Mata J.L."/>
            <person name="Ishikawa N.K."/>
            <person name="Vargas-Isla R."/>
            <person name="Ushijima S."/>
            <person name="Smith C.A."/>
            <person name="Ahrendt S."/>
            <person name="Andreopoulos W."/>
            <person name="He G."/>
            <person name="Labutti K."/>
            <person name="Lipzen A."/>
            <person name="Ng V."/>
            <person name="Sandor L."/>
            <person name="Barry K."/>
            <person name="Martinez A.T."/>
            <person name="Xiao Y."/>
            <person name="Gibbons J.G."/>
            <person name="Terashima K."/>
            <person name="Hibbett D.S."/>
            <person name="Grigoriev I.V."/>
        </authorList>
    </citation>
    <scope>NUCLEOTIDE SEQUENCE</scope>
    <source>
        <strain evidence="4">TFB7829</strain>
    </source>
</reference>
<dbReference type="EMBL" id="MU802128">
    <property type="protein sequence ID" value="KAJ3981193.1"/>
    <property type="molecule type" value="Genomic_DNA"/>
</dbReference>